<dbReference type="EMBL" id="OZ021739">
    <property type="protein sequence ID" value="CAK9321488.1"/>
    <property type="molecule type" value="Genomic_DNA"/>
</dbReference>
<keyword evidence="3" id="KW-1185">Reference proteome</keyword>
<evidence type="ECO:0000313" key="2">
    <source>
        <dbReference type="EMBL" id="CAK9321488.1"/>
    </source>
</evidence>
<proteinExistence type="predicted"/>
<evidence type="ECO:0000256" key="1">
    <source>
        <dbReference type="SAM" id="MobiDB-lite"/>
    </source>
</evidence>
<dbReference type="Proteomes" id="UP001642487">
    <property type="component" value="Chromosome 5"/>
</dbReference>
<accession>A0ABP0YQL3</accession>
<feature type="compositionally biased region" description="Polar residues" evidence="1">
    <location>
        <begin position="43"/>
        <end position="60"/>
    </location>
</feature>
<evidence type="ECO:0000313" key="3">
    <source>
        <dbReference type="Proteomes" id="UP001642487"/>
    </source>
</evidence>
<name>A0ABP0YQL3_9ROSI</name>
<gene>
    <name evidence="2" type="ORF">CITCOLO1_LOCUS13559</name>
</gene>
<organism evidence="2 3">
    <name type="scientific">Citrullus colocynthis</name>
    <name type="common">colocynth</name>
    <dbReference type="NCBI Taxonomy" id="252529"/>
    <lineage>
        <taxon>Eukaryota</taxon>
        <taxon>Viridiplantae</taxon>
        <taxon>Streptophyta</taxon>
        <taxon>Embryophyta</taxon>
        <taxon>Tracheophyta</taxon>
        <taxon>Spermatophyta</taxon>
        <taxon>Magnoliopsida</taxon>
        <taxon>eudicotyledons</taxon>
        <taxon>Gunneridae</taxon>
        <taxon>Pentapetalae</taxon>
        <taxon>rosids</taxon>
        <taxon>fabids</taxon>
        <taxon>Cucurbitales</taxon>
        <taxon>Cucurbitaceae</taxon>
        <taxon>Benincaseae</taxon>
        <taxon>Citrullus</taxon>
    </lineage>
</organism>
<feature type="region of interest" description="Disordered" evidence="1">
    <location>
        <begin position="40"/>
        <end position="63"/>
    </location>
</feature>
<protein>
    <submittedName>
        <fullName evidence="2">Uncharacterized protein</fullName>
    </submittedName>
</protein>
<reference evidence="2 3" key="1">
    <citation type="submission" date="2024-03" db="EMBL/GenBank/DDBJ databases">
        <authorList>
            <person name="Gkanogiannis A."/>
            <person name="Becerra Lopez-Lavalle L."/>
        </authorList>
    </citation>
    <scope>NUCLEOTIDE SEQUENCE [LARGE SCALE GENOMIC DNA]</scope>
</reference>
<sequence length="87" mass="10426">MHFICFFSPFFYGLKDKFPFGFRIKMRKIYIYEIIIKKKKTGKTGTHTSSNEQRARSTSLRDGVRQRLDNDAIPACSHERRRILRRI</sequence>